<evidence type="ECO:0000313" key="14">
    <source>
        <dbReference type="Proteomes" id="UP000236000"/>
    </source>
</evidence>
<evidence type="ECO:0000256" key="4">
    <source>
        <dbReference type="ARBA" id="ARBA00022806"/>
    </source>
</evidence>
<name>A0A2N8HAT2_9BACT</name>
<comment type="caution">
    <text evidence="13">The sequence shown here is derived from an EMBL/GenBank/DDBJ whole genome shotgun (WGS) entry which is preliminary data.</text>
</comment>
<dbReference type="Gene3D" id="1.10.10.160">
    <property type="match status" value="1"/>
</dbReference>
<keyword evidence="6" id="KW-0413">Isomerase</keyword>
<dbReference type="InterPro" id="IPR000212">
    <property type="entry name" value="DNA_helicase_UvrD/REP"/>
</dbReference>
<dbReference type="Proteomes" id="UP000236000">
    <property type="component" value="Unassembled WGS sequence"/>
</dbReference>
<dbReference type="GO" id="GO:0016887">
    <property type="term" value="F:ATP hydrolysis activity"/>
    <property type="evidence" value="ECO:0007669"/>
    <property type="project" value="RHEA"/>
</dbReference>
<sequence>MGKSFSMDSLNTAQRKAVQTLQGPVLILAGAGTGKTRTVTCRIAHMVDRGISPKSILAVTFTNKAALEMRERVGQMVERKAARQIMVSTFHSLCVRILREDIGRLGYKTNFTIYSGSEQSGLIRRLIVRHGGITEKIGPKDVLSAMSRMKNSGLGLDSIEDNLTANIAASYQRELQAQNSVDFDDLLILADKLLKEHPDVREAWQQRFRYITVDEFQDTNSLQMSLLGHLVGPAHNVCVVGDDDQSIYGWRGAQISNILEFERFFPNPTVIKLEENYRCTAPILDAANALIRHNLGRRDKTLRAHKGGGEAVRLISMPGDAEEAEFIITDIENVRRQEERPWEDFAILFRANTQSRIIEQTLREHKIPYRMVGAQSFFDRKEVKDLISYLATIENPQADEYLLRILNTPPRGISELTSHLAIDWSREHGNSVWAALQDEEFLATLSTRARNSVQEFNELIARYIDIFQGKETDFGDAMEQLIEETGFSDYVTRLCKTEAEIQKRLVSIGDVKASLRNFWQPGKTLRDYLAQVTLDKEDNDDDVENKPGVCLITMHAAKGLEFPVVYLVGLEEGILPHKRSLEDGNCDEERRLLYVGITRAQEKLMLTYCSTRLRYGDRMPCQRSSFLSEIPPHLMEYAKWDDLMNAEATEEESGNFFDSLRSMLLEDD</sequence>
<evidence type="ECO:0000256" key="2">
    <source>
        <dbReference type="ARBA" id="ARBA00022741"/>
    </source>
</evidence>
<dbReference type="InterPro" id="IPR013986">
    <property type="entry name" value="DExx_box_DNA_helicase_dom_sf"/>
</dbReference>
<evidence type="ECO:0000256" key="9">
    <source>
        <dbReference type="ARBA" id="ARBA00048988"/>
    </source>
</evidence>
<dbReference type="PROSITE" id="PS51217">
    <property type="entry name" value="UVRD_HELICASE_CTER"/>
    <property type="match status" value="1"/>
</dbReference>
<evidence type="ECO:0000256" key="1">
    <source>
        <dbReference type="ARBA" id="ARBA00009922"/>
    </source>
</evidence>
<feature type="domain" description="UvrD-like helicase ATP-binding" evidence="11">
    <location>
        <begin position="8"/>
        <end position="280"/>
    </location>
</feature>
<dbReference type="GO" id="GO:0003677">
    <property type="term" value="F:DNA binding"/>
    <property type="evidence" value="ECO:0007669"/>
    <property type="project" value="InterPro"/>
</dbReference>
<accession>A0A2N8HAT2</accession>
<dbReference type="InterPro" id="IPR014017">
    <property type="entry name" value="DNA_helicase_UvrD-like_C"/>
</dbReference>
<comment type="similarity">
    <text evidence="1">Belongs to the helicase family. UvrD subfamily.</text>
</comment>
<organism evidence="13 14">
    <name type="scientific">Akkermansia muciniphila</name>
    <dbReference type="NCBI Taxonomy" id="239935"/>
    <lineage>
        <taxon>Bacteria</taxon>
        <taxon>Pseudomonadati</taxon>
        <taxon>Verrucomicrobiota</taxon>
        <taxon>Verrucomicrobiia</taxon>
        <taxon>Verrucomicrobiales</taxon>
        <taxon>Akkermansiaceae</taxon>
        <taxon>Akkermansia</taxon>
    </lineage>
</organism>
<comment type="catalytic activity">
    <reaction evidence="9">
        <text>ATP + H2O = ADP + phosphate + H(+)</text>
        <dbReference type="Rhea" id="RHEA:13065"/>
        <dbReference type="ChEBI" id="CHEBI:15377"/>
        <dbReference type="ChEBI" id="CHEBI:15378"/>
        <dbReference type="ChEBI" id="CHEBI:30616"/>
        <dbReference type="ChEBI" id="CHEBI:43474"/>
        <dbReference type="ChEBI" id="CHEBI:456216"/>
        <dbReference type="EC" id="5.6.2.4"/>
    </reaction>
</comment>
<dbReference type="CDD" id="cd17932">
    <property type="entry name" value="DEXQc_UvrD"/>
    <property type="match status" value="1"/>
</dbReference>
<keyword evidence="2 10" id="KW-0547">Nucleotide-binding</keyword>
<dbReference type="AlphaFoldDB" id="A0A2N8HAT2"/>
<dbReference type="Gene3D" id="1.10.486.10">
    <property type="entry name" value="PCRA, domain 4"/>
    <property type="match status" value="1"/>
</dbReference>
<evidence type="ECO:0000256" key="6">
    <source>
        <dbReference type="ARBA" id="ARBA00023235"/>
    </source>
</evidence>
<protein>
    <recommendedName>
        <fullName evidence="8">DNA 3'-5' helicase</fullName>
        <ecNumber evidence="8">5.6.2.4</ecNumber>
    </recommendedName>
</protein>
<gene>
    <name evidence="13" type="ORF">CXU22_09930</name>
</gene>
<comment type="catalytic activity">
    <reaction evidence="7">
        <text>Couples ATP hydrolysis with the unwinding of duplex DNA by translocating in the 3'-5' direction.</text>
        <dbReference type="EC" id="5.6.2.4"/>
    </reaction>
</comment>
<evidence type="ECO:0000256" key="3">
    <source>
        <dbReference type="ARBA" id="ARBA00022801"/>
    </source>
</evidence>
<evidence type="ECO:0000256" key="7">
    <source>
        <dbReference type="ARBA" id="ARBA00034617"/>
    </source>
</evidence>
<evidence type="ECO:0000313" key="13">
    <source>
        <dbReference type="EMBL" id="PNC16963.1"/>
    </source>
</evidence>
<dbReference type="InterPro" id="IPR014016">
    <property type="entry name" value="UvrD-like_ATP-bd"/>
</dbReference>
<dbReference type="GO" id="GO:0005524">
    <property type="term" value="F:ATP binding"/>
    <property type="evidence" value="ECO:0007669"/>
    <property type="project" value="UniProtKB-UniRule"/>
</dbReference>
<dbReference type="OrthoDB" id="9810135at2"/>
<dbReference type="GO" id="GO:0043138">
    <property type="term" value="F:3'-5' DNA helicase activity"/>
    <property type="evidence" value="ECO:0007669"/>
    <property type="project" value="UniProtKB-EC"/>
</dbReference>
<dbReference type="GO" id="GO:0000725">
    <property type="term" value="P:recombinational repair"/>
    <property type="evidence" value="ECO:0007669"/>
    <property type="project" value="TreeGrafter"/>
</dbReference>
<dbReference type="PANTHER" id="PTHR11070">
    <property type="entry name" value="UVRD / RECB / PCRA DNA HELICASE FAMILY MEMBER"/>
    <property type="match status" value="1"/>
</dbReference>
<feature type="binding site" evidence="10">
    <location>
        <begin position="29"/>
        <end position="36"/>
    </location>
    <ligand>
        <name>ATP</name>
        <dbReference type="ChEBI" id="CHEBI:30616"/>
    </ligand>
</feature>
<reference evidence="13 14" key="1">
    <citation type="journal article" date="2017" name="BMC Genomics">
        <title>Genome sequencing of 39 Akkermansia muciniphila isolates reveals its population structure, genomic and functional diverisity, and global distribution in mammalian gut microbiotas.</title>
        <authorList>
            <person name="Guo X."/>
            <person name="Li S."/>
            <person name="Zhang J."/>
            <person name="Wu F."/>
            <person name="Li X."/>
            <person name="Wu D."/>
            <person name="Zhang M."/>
            <person name="Ou Z."/>
            <person name="Jie Z."/>
            <person name="Yan Q."/>
            <person name="Li P."/>
            <person name="Yi J."/>
            <person name="Peng Y."/>
        </authorList>
    </citation>
    <scope>NUCLEOTIDE SEQUENCE [LARGE SCALE GENOMIC DNA]</scope>
    <source>
        <strain evidence="13 14">GP24</strain>
    </source>
</reference>
<feature type="domain" description="UvrD-like helicase C-terminal" evidence="12">
    <location>
        <begin position="281"/>
        <end position="559"/>
    </location>
</feature>
<evidence type="ECO:0000259" key="12">
    <source>
        <dbReference type="PROSITE" id="PS51217"/>
    </source>
</evidence>
<dbReference type="PROSITE" id="PS51198">
    <property type="entry name" value="UVRD_HELICASE_ATP_BIND"/>
    <property type="match status" value="1"/>
</dbReference>
<evidence type="ECO:0000256" key="10">
    <source>
        <dbReference type="PROSITE-ProRule" id="PRU00560"/>
    </source>
</evidence>
<dbReference type="PANTHER" id="PTHR11070:SF64">
    <property type="entry name" value="ATP-DEPENDENT DNA HELICASE REP"/>
    <property type="match status" value="1"/>
</dbReference>
<keyword evidence="3 10" id="KW-0378">Hydrolase</keyword>
<evidence type="ECO:0000259" key="11">
    <source>
        <dbReference type="PROSITE" id="PS51198"/>
    </source>
</evidence>
<dbReference type="SUPFAM" id="SSF52540">
    <property type="entry name" value="P-loop containing nucleoside triphosphate hydrolases"/>
    <property type="match status" value="1"/>
</dbReference>
<dbReference type="InterPro" id="IPR027417">
    <property type="entry name" value="P-loop_NTPase"/>
</dbReference>
<dbReference type="Pfam" id="PF13361">
    <property type="entry name" value="UvrD_C"/>
    <property type="match status" value="1"/>
</dbReference>
<dbReference type="EMBL" id="PJKA01000013">
    <property type="protein sequence ID" value="PNC16963.1"/>
    <property type="molecule type" value="Genomic_DNA"/>
</dbReference>
<dbReference type="GO" id="GO:0005829">
    <property type="term" value="C:cytosol"/>
    <property type="evidence" value="ECO:0007669"/>
    <property type="project" value="TreeGrafter"/>
</dbReference>
<keyword evidence="5 10" id="KW-0067">ATP-binding</keyword>
<dbReference type="CDD" id="cd18807">
    <property type="entry name" value="SF1_C_UvrD"/>
    <property type="match status" value="1"/>
</dbReference>
<evidence type="ECO:0000256" key="8">
    <source>
        <dbReference type="ARBA" id="ARBA00034808"/>
    </source>
</evidence>
<proteinExistence type="inferred from homology"/>
<keyword evidence="4 10" id="KW-0347">Helicase</keyword>
<dbReference type="Pfam" id="PF00580">
    <property type="entry name" value="UvrD-helicase"/>
    <property type="match status" value="1"/>
</dbReference>
<evidence type="ECO:0000256" key="5">
    <source>
        <dbReference type="ARBA" id="ARBA00022840"/>
    </source>
</evidence>
<dbReference type="Gene3D" id="3.40.50.300">
    <property type="entry name" value="P-loop containing nucleotide triphosphate hydrolases"/>
    <property type="match status" value="2"/>
</dbReference>
<dbReference type="EC" id="5.6.2.4" evidence="8"/>